<feature type="compositionally biased region" description="Polar residues" evidence="1">
    <location>
        <begin position="91"/>
        <end position="101"/>
    </location>
</feature>
<comment type="caution">
    <text evidence="3">The sequence shown here is derived from an EMBL/GenBank/DDBJ whole genome shotgun (WGS) entry which is preliminary data.</text>
</comment>
<name>A0A8X6YHH0_9ARAC</name>
<protein>
    <submittedName>
        <fullName evidence="3">Uncharacterized protein</fullName>
    </submittedName>
</protein>
<evidence type="ECO:0000256" key="2">
    <source>
        <dbReference type="SAM" id="Phobius"/>
    </source>
</evidence>
<evidence type="ECO:0000256" key="1">
    <source>
        <dbReference type="SAM" id="MobiDB-lite"/>
    </source>
</evidence>
<dbReference type="EMBL" id="BMAV01019777">
    <property type="protein sequence ID" value="GFY73030.1"/>
    <property type="molecule type" value="Genomic_DNA"/>
</dbReference>
<keyword evidence="2" id="KW-1133">Transmembrane helix</keyword>
<proteinExistence type="predicted"/>
<keyword evidence="4" id="KW-1185">Reference proteome</keyword>
<dbReference type="OrthoDB" id="6424244at2759"/>
<dbReference type="Proteomes" id="UP000886998">
    <property type="component" value="Unassembled WGS sequence"/>
</dbReference>
<keyword evidence="2" id="KW-0472">Membrane</keyword>
<keyword evidence="2" id="KW-0812">Transmembrane</keyword>
<evidence type="ECO:0000313" key="4">
    <source>
        <dbReference type="Proteomes" id="UP000886998"/>
    </source>
</evidence>
<accession>A0A8X6YHH0</accession>
<feature type="transmembrane region" description="Helical" evidence="2">
    <location>
        <begin position="181"/>
        <end position="205"/>
    </location>
</feature>
<organism evidence="3 4">
    <name type="scientific">Trichonephila inaurata madagascariensis</name>
    <dbReference type="NCBI Taxonomy" id="2747483"/>
    <lineage>
        <taxon>Eukaryota</taxon>
        <taxon>Metazoa</taxon>
        <taxon>Ecdysozoa</taxon>
        <taxon>Arthropoda</taxon>
        <taxon>Chelicerata</taxon>
        <taxon>Arachnida</taxon>
        <taxon>Araneae</taxon>
        <taxon>Araneomorphae</taxon>
        <taxon>Entelegynae</taxon>
        <taxon>Araneoidea</taxon>
        <taxon>Nephilidae</taxon>
        <taxon>Trichonephila</taxon>
        <taxon>Trichonephila inaurata</taxon>
    </lineage>
</organism>
<sequence length="320" mass="34654">MHGYISSSLLGRHHSTSTLQSSISSNPEAHKVMGFNIKCFILLNALFNALAFDEGSTKLLRADRKNDGSYQPLPPRDYGVIGNQKDDSIHGSEQASYNNKPQSGGDYPLFNEYNISGQLSNYGLPSISSFSPDIKGYPFSVPSCITPDQLMQMMAAIKNVANATKPEETGLFSKLIIDPKIAAAAFVPLSIVAAAIVPVLMNYMMGNSAPQTISTTANNRGFRNFGVTTNVDAILENIARFSRAMDNDECIQKTICRVVIGDADAPNSEYVKKIASAILQLVEDDWSDNIGIKEIVNGVKKGKCSNVCKNSTRLSEILSG</sequence>
<feature type="region of interest" description="Disordered" evidence="1">
    <location>
        <begin position="63"/>
        <end position="101"/>
    </location>
</feature>
<evidence type="ECO:0000313" key="3">
    <source>
        <dbReference type="EMBL" id="GFY73030.1"/>
    </source>
</evidence>
<reference evidence="3" key="1">
    <citation type="submission" date="2020-08" db="EMBL/GenBank/DDBJ databases">
        <title>Multicomponent nature underlies the extraordinary mechanical properties of spider dragline silk.</title>
        <authorList>
            <person name="Kono N."/>
            <person name="Nakamura H."/>
            <person name="Mori M."/>
            <person name="Yoshida Y."/>
            <person name="Ohtoshi R."/>
            <person name="Malay A.D."/>
            <person name="Moran D.A.P."/>
            <person name="Tomita M."/>
            <person name="Numata K."/>
            <person name="Arakawa K."/>
        </authorList>
    </citation>
    <scope>NUCLEOTIDE SEQUENCE</scope>
</reference>
<dbReference type="AlphaFoldDB" id="A0A8X6YHH0"/>
<gene>
    <name evidence="3" type="primary">AVEN_91504_1</name>
    <name evidence="3" type="ORF">TNIN_12921</name>
</gene>